<dbReference type="STRING" id="252246.SAMN05421799_102149"/>
<dbReference type="EMBL" id="FTOO01000002">
    <property type="protein sequence ID" value="SIS64439.1"/>
    <property type="molecule type" value="Genomic_DNA"/>
</dbReference>
<keyword evidence="1" id="KW-0812">Transmembrane</keyword>
<sequence>MQAVTAQRRQRAQTRSFIALIVALLVLGFGCYFLLRPVIQQETSNTPVNTVRRFIGFVELREFNEAYHLLTPTFQQTPGWHASLYNLYLSLDPSEVNYALLGQRGDVAEVEFASEQGGVLYVKRVNGRWLIMSPNEVTQASGATAP</sequence>
<accession>A0A1N7KS70</accession>
<name>A0A1N7KS70_9BACL</name>
<evidence type="ECO:0000313" key="3">
    <source>
        <dbReference type="Proteomes" id="UP000186156"/>
    </source>
</evidence>
<dbReference type="Proteomes" id="UP000186156">
    <property type="component" value="Unassembled WGS sequence"/>
</dbReference>
<evidence type="ECO:0000313" key="2">
    <source>
        <dbReference type="EMBL" id="SIS64439.1"/>
    </source>
</evidence>
<dbReference type="RefSeq" id="WP_076344973.1">
    <property type="nucleotide sequence ID" value="NZ_FTOO01000002.1"/>
</dbReference>
<evidence type="ECO:0000256" key="1">
    <source>
        <dbReference type="SAM" id="Phobius"/>
    </source>
</evidence>
<keyword evidence="1" id="KW-1133">Transmembrane helix</keyword>
<protein>
    <submittedName>
        <fullName evidence="2">Uncharacterized protein</fullName>
    </submittedName>
</protein>
<proteinExistence type="predicted"/>
<reference evidence="3" key="1">
    <citation type="submission" date="2017-01" db="EMBL/GenBank/DDBJ databases">
        <authorList>
            <person name="Varghese N."/>
            <person name="Submissions S."/>
        </authorList>
    </citation>
    <scope>NUCLEOTIDE SEQUENCE [LARGE SCALE GENOMIC DNA]</scope>
    <source>
        <strain evidence="3">DSM 16176</strain>
    </source>
</reference>
<keyword evidence="3" id="KW-1185">Reference proteome</keyword>
<keyword evidence="1" id="KW-0472">Membrane</keyword>
<dbReference type="OrthoDB" id="2375617at2"/>
<gene>
    <name evidence="2" type="ORF">SAMN05421799_102149</name>
</gene>
<organism evidence="2 3">
    <name type="scientific">Alicyclobacillus vulcanalis</name>
    <dbReference type="NCBI Taxonomy" id="252246"/>
    <lineage>
        <taxon>Bacteria</taxon>
        <taxon>Bacillati</taxon>
        <taxon>Bacillota</taxon>
        <taxon>Bacilli</taxon>
        <taxon>Bacillales</taxon>
        <taxon>Alicyclobacillaceae</taxon>
        <taxon>Alicyclobacillus</taxon>
    </lineage>
</organism>
<dbReference type="AlphaFoldDB" id="A0A1N7KS70"/>
<feature type="transmembrane region" description="Helical" evidence="1">
    <location>
        <begin position="17"/>
        <end position="35"/>
    </location>
</feature>